<dbReference type="SUPFAM" id="SSF52540">
    <property type="entry name" value="P-loop containing nucleoside triphosphate hydrolases"/>
    <property type="match status" value="1"/>
</dbReference>
<reference evidence="2" key="1">
    <citation type="submission" date="2023-08" db="EMBL/GenBank/DDBJ databases">
        <title>Reference Genome Resource for the Citrus Pathogen Phytophthora citrophthora.</title>
        <authorList>
            <person name="Moller H."/>
            <person name="Coetzee B."/>
            <person name="Rose L.J."/>
            <person name="Van Niekerk J.M."/>
        </authorList>
    </citation>
    <scope>NUCLEOTIDE SEQUENCE</scope>
    <source>
        <strain evidence="2">STE-U-9442</strain>
    </source>
</reference>
<sequence length="1048" mass="118304">MDMEPDNSNSKWKPCSFAFRVQKQVDQKDNIACGSISKTQLPRPGETKAAWFVGGAFPVVAVERSMPSTSEWVLHHDIIPCESFGEWLMQKKSGGSLIELPIITKASRRDHLLQQFGQFPEEELDALQAKLSKEQEEAKERIYSDTCNSTTKIYDEAIQDACFLFAVRSPANSEQVDRVQKHYDSLLQGWEQNGVAKMVSTDVQLMLYLPRRVQAQMKDLENVFLHHTLEFEDALNAVVKGDCIDSDDSSGYWFLDVARRWFRNDRFSSQFGFEMQEQESKLTGFWTNAVKNVVSAMQQAKFEHCVEEFANKQKRRYDQEEEFVLQKAFENFREFLKSGEEHLSIKISRLWCASNGDKLSITWSEEVEKEPRKVVWLHRLSRAGSPIEALGTLKFKGGRKLLELATVKLDHAVAILLEDDRTIVKRIRLPQQHKQKCEQFLVRKFPRRCSLCSVRAKDRTIAFLFEASGGRLGDVAFCKFNESFTSVESTQSINMDTSFGLTSPIVDILLTEHSLCAIDGKRNFQSFDTRTRRTSKRVPSGSDNWVGDLMSFADELVVGRIRIDEDRQLWLNSISNEDHRGFPTVKIGLKAPLTGLAVGSVDDVLYVVNSDERLVYSTMLSVTVQSDAYRIQRSGSGKQRLLQGDRTGKEAANNHWLRVFYHSFEKFPVRSLLDMSMDPNTVVSLALNVAVGGTSWSSEEVGAVCTKYFRNVMADLRRLNKPLAGLDLAQHLRCLEQSDDPSLQTIPVRCVLLAIVAFVPVQICRAEDNMLQLLCDGEDTRSGTKEASGARSEDSESSTGADALEIARSIRFGLLSPLLESWNGRCAVVTSMGKQSTGKSYFLNHLTGTSFAISGARCTDGAWMSLRFTSADTLLVVLDFEGLGSFERSEQEDIFLSVLNAAVSLFRVFRIDSRFDKDIDGLFSRFQKGARLIKDDPRLFRGLLYMNIKDVNMDDQQDVTTELVEKLDSIFVANKEQNFLTDMYAGQLEINCSPPFGTIDYYQCMENDAAVTLQKIMLPSSNEPVGFVTGKAFLDCLRIVLAKISILD</sequence>
<dbReference type="InterPro" id="IPR027417">
    <property type="entry name" value="P-loop_NTPase"/>
</dbReference>
<dbReference type="EMBL" id="JASMQC010000019">
    <property type="protein sequence ID" value="KAK1937897.1"/>
    <property type="molecule type" value="Genomic_DNA"/>
</dbReference>
<name>A0AAD9LJI2_9STRA</name>
<dbReference type="AlphaFoldDB" id="A0AAD9LJI2"/>
<dbReference type="Gene3D" id="3.40.50.300">
    <property type="entry name" value="P-loop containing nucleotide triphosphate hydrolases"/>
    <property type="match status" value="1"/>
</dbReference>
<feature type="region of interest" description="Disordered" evidence="1">
    <location>
        <begin position="781"/>
        <end position="800"/>
    </location>
</feature>
<protein>
    <recommendedName>
        <fullName evidence="4">VLIG-type G domain-containing protein</fullName>
    </recommendedName>
</protein>
<evidence type="ECO:0000256" key="1">
    <source>
        <dbReference type="SAM" id="MobiDB-lite"/>
    </source>
</evidence>
<dbReference type="PANTHER" id="PTHR22796:SF1">
    <property type="entry name" value="VWFA DOMAIN-CONTAINING PROTEIN"/>
    <property type="match status" value="1"/>
</dbReference>
<proteinExistence type="predicted"/>
<gene>
    <name evidence="2" type="ORF">P3T76_009634</name>
</gene>
<evidence type="ECO:0000313" key="2">
    <source>
        <dbReference type="EMBL" id="KAK1937897.1"/>
    </source>
</evidence>
<evidence type="ECO:0000313" key="3">
    <source>
        <dbReference type="Proteomes" id="UP001259832"/>
    </source>
</evidence>
<organism evidence="2 3">
    <name type="scientific">Phytophthora citrophthora</name>
    <dbReference type="NCBI Taxonomy" id="4793"/>
    <lineage>
        <taxon>Eukaryota</taxon>
        <taxon>Sar</taxon>
        <taxon>Stramenopiles</taxon>
        <taxon>Oomycota</taxon>
        <taxon>Peronosporomycetes</taxon>
        <taxon>Peronosporales</taxon>
        <taxon>Peronosporaceae</taxon>
        <taxon>Phytophthora</taxon>
    </lineage>
</organism>
<comment type="caution">
    <text evidence="2">The sequence shown here is derived from an EMBL/GenBank/DDBJ whole genome shotgun (WGS) entry which is preliminary data.</text>
</comment>
<dbReference type="Proteomes" id="UP001259832">
    <property type="component" value="Unassembled WGS sequence"/>
</dbReference>
<evidence type="ECO:0008006" key="4">
    <source>
        <dbReference type="Google" id="ProtNLM"/>
    </source>
</evidence>
<dbReference type="PANTHER" id="PTHR22796">
    <property type="entry name" value="URG4-RELATED"/>
    <property type="match status" value="1"/>
</dbReference>
<keyword evidence="3" id="KW-1185">Reference proteome</keyword>
<accession>A0AAD9LJI2</accession>